<sequence>MSYRKTAHVLCAALRVYGCIASSELPPSFHVNVNGNG</sequence>
<organism evidence="1 2">
    <name type="scientific">Lysobacter antibioticus</name>
    <dbReference type="NCBI Taxonomy" id="84531"/>
    <lineage>
        <taxon>Bacteria</taxon>
        <taxon>Pseudomonadati</taxon>
        <taxon>Pseudomonadota</taxon>
        <taxon>Gammaproteobacteria</taxon>
        <taxon>Lysobacterales</taxon>
        <taxon>Lysobacteraceae</taxon>
        <taxon>Lysobacter</taxon>
    </lineage>
</organism>
<dbReference type="AlphaFoldDB" id="A0A0S2FE96"/>
<reference evidence="1 2" key="1">
    <citation type="journal article" date="2015" name="BMC Genomics">
        <title>Comparative genomics and metabolic profiling of the genus Lysobacter.</title>
        <authorList>
            <person name="de Bruijn I."/>
            <person name="Cheng X."/>
            <person name="de Jager V."/>
            <person name="Exposito R.G."/>
            <person name="Watrous J."/>
            <person name="Patel N."/>
            <person name="Postma J."/>
            <person name="Dorrestein P.C."/>
            <person name="Kobayashi D."/>
            <person name="Raaijmakers J.M."/>
        </authorList>
    </citation>
    <scope>NUCLEOTIDE SEQUENCE [LARGE SCALE GENOMIC DNA]</scope>
    <source>
        <strain evidence="1 2">76</strain>
    </source>
</reference>
<dbReference type="KEGG" id="lab:LA76x_3728"/>
<evidence type="ECO:0000313" key="2">
    <source>
        <dbReference type="Proteomes" id="UP000060787"/>
    </source>
</evidence>
<keyword evidence="2" id="KW-1185">Reference proteome</keyword>
<protein>
    <submittedName>
        <fullName evidence="1">Uncharacterized protein</fullName>
    </submittedName>
</protein>
<evidence type="ECO:0000313" key="1">
    <source>
        <dbReference type="EMBL" id="ALN81850.1"/>
    </source>
</evidence>
<proteinExistence type="predicted"/>
<dbReference type="Proteomes" id="UP000060787">
    <property type="component" value="Chromosome"/>
</dbReference>
<dbReference type="PATRIC" id="fig|84531.8.peg.3746"/>
<accession>A0A0S2FE96</accession>
<name>A0A0S2FE96_LYSAN</name>
<dbReference type="EMBL" id="CP011129">
    <property type="protein sequence ID" value="ALN81850.1"/>
    <property type="molecule type" value="Genomic_DNA"/>
</dbReference>
<gene>
    <name evidence="1" type="ORF">LA76x_3728</name>
</gene>